<comment type="caution">
    <text evidence="7">The sequence shown here is derived from an EMBL/GenBank/DDBJ whole genome shotgun (WGS) entry which is preliminary data.</text>
</comment>
<keyword evidence="8" id="KW-1185">Reference proteome</keyword>
<evidence type="ECO:0000256" key="4">
    <source>
        <dbReference type="ARBA" id="ARBA00022723"/>
    </source>
</evidence>
<dbReference type="InterPro" id="IPR058240">
    <property type="entry name" value="rSAM_sf"/>
</dbReference>
<evidence type="ECO:0000256" key="2">
    <source>
        <dbReference type="ARBA" id="ARBA00022485"/>
    </source>
</evidence>
<keyword evidence="5" id="KW-0408">Iron</keyword>
<evidence type="ECO:0000313" key="7">
    <source>
        <dbReference type="EMBL" id="GCE96309.1"/>
    </source>
</evidence>
<accession>A0A5M3TFH4</accession>
<dbReference type="SFLD" id="SFLDG01063">
    <property type="entry name" value="activating_enzymes__group_1"/>
    <property type="match status" value="1"/>
</dbReference>
<dbReference type="Gene3D" id="3.20.20.70">
    <property type="entry name" value="Aldolase class I"/>
    <property type="match status" value="1"/>
</dbReference>
<dbReference type="RefSeq" id="WP_006617975.1">
    <property type="nucleotide sequence ID" value="NZ_BIMW01000179.1"/>
</dbReference>
<comment type="cofactor">
    <cofactor evidence="1">
        <name>[4Fe-4S] cluster</name>
        <dbReference type="ChEBI" id="CHEBI:49883"/>
    </cofactor>
</comment>
<sequence length="197" mass="22225">MTLLNIAEICPHTRTLGPGNRFVIWVQGCSFNCPGCISPEWIPQTQATLIDHEQLGNLILSQPNLDGITVSGGEPMLQAIALTKLFQHLRNHRDISIICYTGFTLNEIRTKADIIPLLELIDVIIDGQYIADLNDNQGWRGSSNQNIHFLTPRHLPESALFTTRKRDVEVHIRNDSALMVGVPPHRFRQDFKQALKL</sequence>
<evidence type="ECO:0000256" key="1">
    <source>
        <dbReference type="ARBA" id="ARBA00001966"/>
    </source>
</evidence>
<dbReference type="InterPro" id="IPR013785">
    <property type="entry name" value="Aldolase_TIM"/>
</dbReference>
<reference evidence="7 8" key="1">
    <citation type="journal article" date="2019" name="J Genomics">
        <title>The Draft Genome of a Hydrogen-producing Cyanobacterium, Arthrospira platensis NIES-46.</title>
        <authorList>
            <person name="Suzuki S."/>
            <person name="Yamaguchi H."/>
            <person name="Kawachi M."/>
        </authorList>
    </citation>
    <scope>NUCLEOTIDE SEQUENCE [LARGE SCALE GENOMIC DNA]</scope>
    <source>
        <strain evidence="7 8">NIES-46</strain>
    </source>
</reference>
<evidence type="ECO:0000256" key="6">
    <source>
        <dbReference type="ARBA" id="ARBA00023014"/>
    </source>
</evidence>
<dbReference type="Pfam" id="PF13353">
    <property type="entry name" value="Fer4_12"/>
    <property type="match status" value="1"/>
</dbReference>
<dbReference type="SUPFAM" id="SSF102114">
    <property type="entry name" value="Radical SAM enzymes"/>
    <property type="match status" value="1"/>
</dbReference>
<dbReference type="PANTHER" id="PTHR30352">
    <property type="entry name" value="PYRUVATE FORMATE-LYASE-ACTIVATING ENZYME"/>
    <property type="match status" value="1"/>
</dbReference>
<dbReference type="SFLD" id="SFLDG01066">
    <property type="entry name" value="organic_radical-activating_enz"/>
    <property type="match status" value="1"/>
</dbReference>
<dbReference type="SFLD" id="SFLDF00299">
    <property type="entry name" value="anaerobic_ribonucleoside-triph"/>
    <property type="match status" value="1"/>
</dbReference>
<keyword evidence="6" id="KW-0411">Iron-sulfur</keyword>
<dbReference type="InterPro" id="IPR034457">
    <property type="entry name" value="Organic_radical-activating"/>
</dbReference>
<keyword evidence="4" id="KW-0479">Metal-binding</keyword>
<proteinExistence type="predicted"/>
<dbReference type="SFLD" id="SFLDS00029">
    <property type="entry name" value="Radical_SAM"/>
    <property type="match status" value="1"/>
</dbReference>
<evidence type="ECO:0000313" key="8">
    <source>
        <dbReference type="Proteomes" id="UP000326169"/>
    </source>
</evidence>
<evidence type="ECO:0000256" key="5">
    <source>
        <dbReference type="ARBA" id="ARBA00023004"/>
    </source>
</evidence>
<name>A0A5M3TFH4_LIMPL</name>
<keyword evidence="3" id="KW-0949">S-adenosyl-L-methionine</keyword>
<keyword evidence="2" id="KW-0004">4Fe-4S</keyword>
<dbReference type="InterPro" id="IPR012837">
    <property type="entry name" value="NrdG"/>
</dbReference>
<evidence type="ECO:0000256" key="3">
    <source>
        <dbReference type="ARBA" id="ARBA00022691"/>
    </source>
</evidence>
<organism evidence="7 8">
    <name type="scientific">Limnospira platensis NIES-46</name>
    <dbReference type="NCBI Taxonomy" id="1236695"/>
    <lineage>
        <taxon>Bacteria</taxon>
        <taxon>Bacillati</taxon>
        <taxon>Cyanobacteriota</taxon>
        <taxon>Cyanophyceae</taxon>
        <taxon>Oscillatoriophycideae</taxon>
        <taxon>Oscillatoriales</taxon>
        <taxon>Sirenicapillariaceae</taxon>
        <taxon>Limnospira</taxon>
    </lineage>
</organism>
<dbReference type="InterPro" id="IPR007197">
    <property type="entry name" value="rSAM"/>
</dbReference>
<gene>
    <name evidence="7" type="ORF">NIES46_43780</name>
</gene>
<dbReference type="Proteomes" id="UP000326169">
    <property type="component" value="Unassembled WGS sequence"/>
</dbReference>
<dbReference type="EMBL" id="BIMW01000179">
    <property type="protein sequence ID" value="GCE96309.1"/>
    <property type="molecule type" value="Genomic_DNA"/>
</dbReference>
<dbReference type="GeneID" id="301685134"/>
<dbReference type="PANTHER" id="PTHR30352:SF2">
    <property type="entry name" value="ANAEROBIC RIBONUCLEOSIDE-TRIPHOSPHATE REDUCTASE-ACTIVATING PROTEIN"/>
    <property type="match status" value="1"/>
</dbReference>
<protein>
    <submittedName>
        <fullName evidence="7">Anaerobic ribonucleoside-triphosphate reductase activating protein</fullName>
    </submittedName>
</protein>